<name>A0A285TI27_9BACL</name>
<dbReference type="Proteomes" id="UP000219636">
    <property type="component" value="Unassembled WGS sequence"/>
</dbReference>
<organism evidence="1 2">
    <name type="scientific">Ureibacillus xyleni</name>
    <dbReference type="NCBI Taxonomy" id="614648"/>
    <lineage>
        <taxon>Bacteria</taxon>
        <taxon>Bacillati</taxon>
        <taxon>Bacillota</taxon>
        <taxon>Bacilli</taxon>
        <taxon>Bacillales</taxon>
        <taxon>Caryophanaceae</taxon>
        <taxon>Ureibacillus</taxon>
    </lineage>
</organism>
<dbReference type="Gene3D" id="2.60.40.3700">
    <property type="match status" value="1"/>
</dbReference>
<evidence type="ECO:0000313" key="1">
    <source>
        <dbReference type="EMBL" id="SOC21929.1"/>
    </source>
</evidence>
<sequence length="180" mass="20315">MKAKVKVFAITLFGIIFLVACNGENEKRENTAEKVETEDIKELVYDYSVRNVTAKSASITSEQLLVTDNDGNEKAYELPEDEFFVSIAPYVNETHPCENHSLTGCQGELVNEQFHVYIEDTEGNVIVDKTLESQANGFINLWLPREQTYQIKIEQGGKIVESEFSTFDNDGTCITTMQLI</sequence>
<dbReference type="RefSeq" id="WP_202615695.1">
    <property type="nucleotide sequence ID" value="NZ_OBMQ01000013.1"/>
</dbReference>
<dbReference type="PROSITE" id="PS51257">
    <property type="entry name" value="PROKAR_LIPOPROTEIN"/>
    <property type="match status" value="1"/>
</dbReference>
<protein>
    <submittedName>
        <fullName evidence="1">Uncharacterized protein</fullName>
    </submittedName>
</protein>
<evidence type="ECO:0000313" key="2">
    <source>
        <dbReference type="Proteomes" id="UP000219636"/>
    </source>
</evidence>
<dbReference type="AlphaFoldDB" id="A0A285TI27"/>
<proteinExistence type="predicted"/>
<dbReference type="NCBIfam" id="NF038094">
    <property type="entry name" value="CueP_fam"/>
    <property type="match status" value="1"/>
</dbReference>
<dbReference type="Pfam" id="PF21172">
    <property type="entry name" value="CueP"/>
    <property type="match status" value="1"/>
</dbReference>
<accession>A0A285TI27</accession>
<dbReference type="InterPro" id="IPR047808">
    <property type="entry name" value="CueP-like"/>
</dbReference>
<dbReference type="EMBL" id="OBMQ01000013">
    <property type="protein sequence ID" value="SOC21929.1"/>
    <property type="molecule type" value="Genomic_DNA"/>
</dbReference>
<reference evidence="2" key="1">
    <citation type="submission" date="2017-08" db="EMBL/GenBank/DDBJ databases">
        <authorList>
            <person name="Varghese N."/>
            <person name="Submissions S."/>
        </authorList>
    </citation>
    <scope>NUCLEOTIDE SEQUENCE [LARGE SCALE GENOMIC DNA]</scope>
    <source>
        <strain evidence="2">JC22</strain>
    </source>
</reference>
<keyword evidence="2" id="KW-1185">Reference proteome</keyword>
<gene>
    <name evidence="1" type="ORF">SAMN05880501_11393</name>
</gene>